<dbReference type="Gene3D" id="1.10.10.10">
    <property type="entry name" value="Winged helix-like DNA-binding domain superfamily/Winged helix DNA-binding domain"/>
    <property type="match status" value="1"/>
</dbReference>
<organism evidence="2 3">
    <name type="scientific">Arthrobacter ginsengisoli</name>
    <dbReference type="NCBI Taxonomy" id="1356565"/>
    <lineage>
        <taxon>Bacteria</taxon>
        <taxon>Bacillati</taxon>
        <taxon>Actinomycetota</taxon>
        <taxon>Actinomycetes</taxon>
        <taxon>Micrococcales</taxon>
        <taxon>Micrococcaceae</taxon>
        <taxon>Arthrobacter</taxon>
    </lineage>
</organism>
<dbReference type="SUPFAM" id="SSF46785">
    <property type="entry name" value="Winged helix' DNA-binding domain"/>
    <property type="match status" value="1"/>
</dbReference>
<keyword evidence="2" id="KW-0238">DNA-binding</keyword>
<evidence type="ECO:0000259" key="1">
    <source>
        <dbReference type="PROSITE" id="PS50995"/>
    </source>
</evidence>
<dbReference type="InterPro" id="IPR000835">
    <property type="entry name" value="HTH_MarR-typ"/>
</dbReference>
<dbReference type="InterPro" id="IPR036390">
    <property type="entry name" value="WH_DNA-bd_sf"/>
</dbReference>
<dbReference type="GO" id="GO:0003677">
    <property type="term" value="F:DNA binding"/>
    <property type="evidence" value="ECO:0007669"/>
    <property type="project" value="UniProtKB-KW"/>
</dbReference>
<comment type="caution">
    <text evidence="2">The sequence shown here is derived from an EMBL/GenBank/DDBJ whole genome shotgun (WGS) entry which is preliminary data.</text>
</comment>
<name>A0ABU1UC39_9MICC</name>
<dbReference type="PANTHER" id="PTHR33164">
    <property type="entry name" value="TRANSCRIPTIONAL REGULATOR, MARR FAMILY"/>
    <property type="match status" value="1"/>
</dbReference>
<sequence length="167" mass="18111">MHKNSSPGDITAVFGRLVEESLPGRRGEKAWRALLQAHATLMRRLDTDLREDTGLRLADFGVLAQLAGAGGELRMTELAARTLLSRSGLTRRVARLVDEGLVRRANAAGDGRGVLVALTEAGVARLTETMPVHLQGVSKLFVERLDEQELAVLETALRKVIVDCTFG</sequence>
<gene>
    <name evidence="2" type="ORF">J2X01_001980</name>
</gene>
<dbReference type="Pfam" id="PF12802">
    <property type="entry name" value="MarR_2"/>
    <property type="match status" value="1"/>
</dbReference>
<dbReference type="RefSeq" id="WP_310056345.1">
    <property type="nucleotide sequence ID" value="NZ_JAVDVQ010000006.1"/>
</dbReference>
<protein>
    <submittedName>
        <fullName evidence="2">DNA-binding MarR family transcriptional regulator</fullName>
    </submittedName>
</protein>
<dbReference type="InterPro" id="IPR036388">
    <property type="entry name" value="WH-like_DNA-bd_sf"/>
</dbReference>
<dbReference type="InterPro" id="IPR039422">
    <property type="entry name" value="MarR/SlyA-like"/>
</dbReference>
<proteinExistence type="predicted"/>
<dbReference type="PRINTS" id="PR00598">
    <property type="entry name" value="HTHMARR"/>
</dbReference>
<evidence type="ECO:0000313" key="3">
    <source>
        <dbReference type="Proteomes" id="UP001252243"/>
    </source>
</evidence>
<evidence type="ECO:0000313" key="2">
    <source>
        <dbReference type="EMBL" id="MDR7082691.1"/>
    </source>
</evidence>
<dbReference type="SMART" id="SM00347">
    <property type="entry name" value="HTH_MARR"/>
    <property type="match status" value="1"/>
</dbReference>
<dbReference type="PROSITE" id="PS50995">
    <property type="entry name" value="HTH_MARR_2"/>
    <property type="match status" value="1"/>
</dbReference>
<dbReference type="Proteomes" id="UP001252243">
    <property type="component" value="Unassembled WGS sequence"/>
</dbReference>
<accession>A0ABU1UC39</accession>
<dbReference type="EMBL" id="JAVDVQ010000006">
    <property type="protein sequence ID" value="MDR7082691.1"/>
    <property type="molecule type" value="Genomic_DNA"/>
</dbReference>
<keyword evidence="3" id="KW-1185">Reference proteome</keyword>
<reference evidence="2 3" key="1">
    <citation type="submission" date="2023-07" db="EMBL/GenBank/DDBJ databases">
        <title>Sorghum-associated microbial communities from plants grown in Nebraska, USA.</title>
        <authorList>
            <person name="Schachtman D."/>
        </authorList>
    </citation>
    <scope>NUCLEOTIDE SEQUENCE [LARGE SCALE GENOMIC DNA]</scope>
    <source>
        <strain evidence="2 3">BE167</strain>
    </source>
</reference>
<feature type="domain" description="HTH marR-type" evidence="1">
    <location>
        <begin position="27"/>
        <end position="162"/>
    </location>
</feature>
<dbReference type="PANTHER" id="PTHR33164:SF99">
    <property type="entry name" value="MARR FAMILY REGULATORY PROTEIN"/>
    <property type="match status" value="1"/>
</dbReference>